<sequence length="415" mass="44542">MTQSTSVSKGGRVSRKAKKNPDGTMSIVDHLRELRTRLLRALAAIAVTTIIGFIWYEHGIPAWAIGPLHVPRLPSLGEILKEPYCSLPPSARATFSADNECRLLATSPFEMFMLRMKMGGLAGLVMACPIWLIEIWRFITPGLLKNERRWTLSVGTIAGFLFVLGVVAAYLVLPMGLDVLLHLGDSTQISALTGEKYFNFVIALILVFGLSFEVPLFTAMLNLAGVVHYEQLKDKRRIMIVVIFIFAAIATPGQDPISMLVLALTLVVLMELALQFTRIHDRRAARHVSEWEGLSDDEASPLKVAPSSIPAAESIYDGDHKGIAGGGDARPAGGSGPIPKPSLVTAPSGAPSVSEPPTPTPSPAPSDASPASGSRHAPPAAVLRRGPRSWNDSTGDNDSKPGQDTIQSSSFDDVL</sequence>
<dbReference type="GO" id="GO:0009977">
    <property type="term" value="F:proton motive force dependent protein transmembrane transporter activity"/>
    <property type="evidence" value="ECO:0007669"/>
    <property type="project" value="TreeGrafter"/>
</dbReference>
<comment type="caution">
    <text evidence="9">The sequence shown here is derived from an EMBL/GenBank/DDBJ whole genome shotgun (WGS) entry which is preliminary data.</text>
</comment>
<comment type="function">
    <text evidence="7">Part of the twin-arginine translocation (Tat) system that transports large folded proteins containing a characteristic twin-arginine motif in their signal peptide across membranes. Together with TatB, TatC is part of a receptor directly interacting with Tat signal peptides.</text>
</comment>
<evidence type="ECO:0000313" key="9">
    <source>
        <dbReference type="EMBL" id="PZR04992.1"/>
    </source>
</evidence>
<keyword evidence="5 7" id="KW-0811">Translocation</keyword>
<gene>
    <name evidence="7 9" type="primary">tatC</name>
    <name evidence="9" type="ORF">DI525_05475</name>
</gene>
<evidence type="ECO:0000256" key="4">
    <source>
        <dbReference type="ARBA" id="ARBA00022989"/>
    </source>
</evidence>
<keyword evidence="3 7" id="KW-0653">Protein transport</keyword>
<feature type="compositionally biased region" description="Gly residues" evidence="8">
    <location>
        <begin position="323"/>
        <end position="336"/>
    </location>
</feature>
<protein>
    <recommendedName>
        <fullName evidence="7">Sec-independent protein translocase protein TatC</fullName>
    </recommendedName>
</protein>
<feature type="compositionally biased region" description="Pro residues" evidence="8">
    <location>
        <begin position="354"/>
        <end position="364"/>
    </location>
</feature>
<evidence type="ECO:0000313" key="10">
    <source>
        <dbReference type="Proteomes" id="UP000249432"/>
    </source>
</evidence>
<dbReference type="HAMAP" id="MF_00902">
    <property type="entry name" value="TatC"/>
    <property type="match status" value="1"/>
</dbReference>
<evidence type="ECO:0000256" key="2">
    <source>
        <dbReference type="ARBA" id="ARBA00022692"/>
    </source>
</evidence>
<organism evidence="9 10">
    <name type="scientific">Corynebacterium kroppenstedtii</name>
    <dbReference type="NCBI Taxonomy" id="161879"/>
    <lineage>
        <taxon>Bacteria</taxon>
        <taxon>Bacillati</taxon>
        <taxon>Actinomycetota</taxon>
        <taxon>Actinomycetes</taxon>
        <taxon>Mycobacteriales</taxon>
        <taxon>Corynebacteriaceae</taxon>
        <taxon>Corynebacterium</taxon>
    </lineage>
</organism>
<evidence type="ECO:0000256" key="7">
    <source>
        <dbReference type="HAMAP-Rule" id="MF_00902"/>
    </source>
</evidence>
<comment type="subunit">
    <text evidence="7">The Tat system comprises two distinct complexes: a TatABC complex, containing multiple copies of TatA, TatB and TatC subunits, and a separate TatA complex, containing only TatA subunits. Substrates initially bind to the TatABC complex, which probably triggers association of the separate TatA complex to form the active translocon.</text>
</comment>
<feature type="region of interest" description="Disordered" evidence="8">
    <location>
        <begin position="1"/>
        <end position="21"/>
    </location>
</feature>
<dbReference type="PANTHER" id="PTHR30371">
    <property type="entry name" value="SEC-INDEPENDENT PROTEIN TRANSLOCASE PROTEIN TATC"/>
    <property type="match status" value="1"/>
</dbReference>
<dbReference type="PANTHER" id="PTHR30371:SF0">
    <property type="entry name" value="SEC-INDEPENDENT PROTEIN TRANSLOCASE PROTEIN TATC, CHLOROPLASTIC-RELATED"/>
    <property type="match status" value="1"/>
</dbReference>
<dbReference type="InterPro" id="IPR019820">
    <property type="entry name" value="Sec-indep_translocase_CS"/>
</dbReference>
<feature type="transmembrane region" description="Helical" evidence="7">
    <location>
        <begin position="38"/>
        <end position="56"/>
    </location>
</feature>
<name>A0A2W5SPV8_9CORY</name>
<proteinExistence type="inferred from homology"/>
<keyword evidence="6 7" id="KW-0472">Membrane</keyword>
<evidence type="ECO:0000256" key="8">
    <source>
        <dbReference type="SAM" id="MobiDB-lite"/>
    </source>
</evidence>
<dbReference type="NCBIfam" id="TIGR00945">
    <property type="entry name" value="tatC"/>
    <property type="match status" value="1"/>
</dbReference>
<feature type="transmembrane region" description="Helical" evidence="7">
    <location>
        <begin position="197"/>
        <end position="224"/>
    </location>
</feature>
<dbReference type="Proteomes" id="UP000249432">
    <property type="component" value="Unassembled WGS sequence"/>
</dbReference>
<comment type="subcellular location">
    <subcellularLocation>
        <location evidence="7">Cell membrane</location>
        <topology evidence="7">Multi-pass membrane protein</topology>
    </subcellularLocation>
    <subcellularLocation>
        <location evidence="1">Membrane</location>
        <topology evidence="1">Multi-pass membrane protein</topology>
    </subcellularLocation>
</comment>
<keyword evidence="4 7" id="KW-1133">Transmembrane helix</keyword>
<evidence type="ECO:0000256" key="1">
    <source>
        <dbReference type="ARBA" id="ARBA00004141"/>
    </source>
</evidence>
<dbReference type="EMBL" id="QFRA01000010">
    <property type="protein sequence ID" value="PZR04992.1"/>
    <property type="molecule type" value="Genomic_DNA"/>
</dbReference>
<accession>A0A2W5SPV8</accession>
<keyword evidence="2 7" id="KW-0812">Transmembrane</keyword>
<feature type="transmembrane region" description="Helical" evidence="7">
    <location>
        <begin position="118"/>
        <end position="139"/>
    </location>
</feature>
<dbReference type="GO" id="GO:0065002">
    <property type="term" value="P:intracellular protein transmembrane transport"/>
    <property type="evidence" value="ECO:0007669"/>
    <property type="project" value="TreeGrafter"/>
</dbReference>
<keyword evidence="7" id="KW-1003">Cell membrane</keyword>
<feature type="transmembrane region" description="Helical" evidence="7">
    <location>
        <begin position="259"/>
        <end position="277"/>
    </location>
</feature>
<dbReference type="GO" id="GO:0043953">
    <property type="term" value="P:protein transport by the Tat complex"/>
    <property type="evidence" value="ECO:0007669"/>
    <property type="project" value="UniProtKB-UniRule"/>
</dbReference>
<evidence type="ECO:0000256" key="3">
    <source>
        <dbReference type="ARBA" id="ARBA00022927"/>
    </source>
</evidence>
<dbReference type="AlphaFoldDB" id="A0A2W5SPV8"/>
<feature type="region of interest" description="Disordered" evidence="8">
    <location>
        <begin position="313"/>
        <end position="415"/>
    </location>
</feature>
<keyword evidence="7" id="KW-0813">Transport</keyword>
<dbReference type="PRINTS" id="PR01840">
    <property type="entry name" value="TATCFAMILY"/>
</dbReference>
<comment type="similarity">
    <text evidence="7">Belongs to the TatC family.</text>
</comment>
<feature type="transmembrane region" description="Helical" evidence="7">
    <location>
        <begin position="151"/>
        <end position="177"/>
    </location>
</feature>
<dbReference type="InterPro" id="IPR002033">
    <property type="entry name" value="TatC"/>
</dbReference>
<dbReference type="Pfam" id="PF00902">
    <property type="entry name" value="TatC"/>
    <property type="match status" value="1"/>
</dbReference>
<evidence type="ECO:0000256" key="6">
    <source>
        <dbReference type="ARBA" id="ARBA00023136"/>
    </source>
</evidence>
<dbReference type="GO" id="GO:0033281">
    <property type="term" value="C:TAT protein transport complex"/>
    <property type="evidence" value="ECO:0007669"/>
    <property type="project" value="UniProtKB-UniRule"/>
</dbReference>
<reference evidence="9 10" key="1">
    <citation type="submission" date="2017-08" db="EMBL/GenBank/DDBJ databases">
        <title>Infants hospitalized years apart are colonized by the same room-sourced microbial strains.</title>
        <authorList>
            <person name="Brooks B."/>
            <person name="Olm M.R."/>
            <person name="Firek B.A."/>
            <person name="Baker R."/>
            <person name="Thomas B.C."/>
            <person name="Morowitz M.J."/>
            <person name="Banfield J.F."/>
        </authorList>
    </citation>
    <scope>NUCLEOTIDE SEQUENCE [LARGE SCALE GENOMIC DNA]</scope>
    <source>
        <strain evidence="9">S2_003_000_R1_3</strain>
    </source>
</reference>
<feature type="compositionally biased region" description="Low complexity" evidence="8">
    <location>
        <begin position="365"/>
        <end position="374"/>
    </location>
</feature>
<evidence type="ECO:0000256" key="5">
    <source>
        <dbReference type="ARBA" id="ARBA00023010"/>
    </source>
</evidence>
<feature type="compositionally biased region" description="Polar residues" evidence="8">
    <location>
        <begin position="390"/>
        <end position="415"/>
    </location>
</feature>
<dbReference type="PROSITE" id="PS01218">
    <property type="entry name" value="TATC"/>
    <property type="match status" value="1"/>
</dbReference>
<feature type="transmembrane region" description="Helical" evidence="7">
    <location>
        <begin position="236"/>
        <end position="253"/>
    </location>
</feature>